<dbReference type="PANTHER" id="PTHR48020:SF14">
    <property type="entry name" value="SUGAR TRANSPORTER, PUTATIVE-RELATED"/>
    <property type="match status" value="1"/>
</dbReference>
<protein>
    <recommendedName>
        <fullName evidence="10">Major facilitator superfamily (MFS) profile domain-containing protein</fullName>
    </recommendedName>
</protein>
<evidence type="ECO:0000256" key="5">
    <source>
        <dbReference type="ARBA" id="ARBA00022989"/>
    </source>
</evidence>
<dbReference type="InterPro" id="IPR003663">
    <property type="entry name" value="Sugar/inositol_transpt"/>
</dbReference>
<dbReference type="InterPro" id="IPR005828">
    <property type="entry name" value="MFS_sugar_transport-like"/>
</dbReference>
<dbReference type="InParanoid" id="A0A0D2AA74"/>
<keyword evidence="6 9" id="KW-0472">Membrane</keyword>
<dbReference type="GO" id="GO:0022857">
    <property type="term" value="F:transmembrane transporter activity"/>
    <property type="evidence" value="ECO:0007669"/>
    <property type="project" value="InterPro"/>
</dbReference>
<feature type="transmembrane region" description="Helical" evidence="9">
    <location>
        <begin position="552"/>
        <end position="570"/>
    </location>
</feature>
<feature type="transmembrane region" description="Helical" evidence="9">
    <location>
        <begin position="519"/>
        <end position="540"/>
    </location>
</feature>
<feature type="transmembrane region" description="Helical" evidence="9">
    <location>
        <begin position="420"/>
        <end position="441"/>
    </location>
</feature>
<feature type="transmembrane region" description="Helical" evidence="9">
    <location>
        <begin position="116"/>
        <end position="133"/>
    </location>
</feature>
<dbReference type="VEuPathDB" id="FungiDB:PV09_04980"/>
<dbReference type="GeneID" id="27312953"/>
<evidence type="ECO:0000256" key="8">
    <source>
        <dbReference type="SAM" id="MobiDB-lite"/>
    </source>
</evidence>
<dbReference type="PANTHER" id="PTHR48020">
    <property type="entry name" value="PROTON MYO-INOSITOL COTRANSPORTER"/>
    <property type="match status" value="1"/>
</dbReference>
<comment type="subcellular location">
    <subcellularLocation>
        <location evidence="1">Membrane</location>
        <topology evidence="1">Multi-pass membrane protein</topology>
    </subcellularLocation>
</comment>
<name>A0A0D2AA74_9PEZI</name>
<dbReference type="PROSITE" id="PS50850">
    <property type="entry name" value="MFS"/>
    <property type="match status" value="1"/>
</dbReference>
<dbReference type="GO" id="GO:0015791">
    <property type="term" value="P:polyol transmembrane transport"/>
    <property type="evidence" value="ECO:0007669"/>
    <property type="project" value="UniProtKB-ARBA"/>
</dbReference>
<feature type="domain" description="Major facilitator superfamily (MFS) profile" evidence="10">
    <location>
        <begin position="120"/>
        <end position="574"/>
    </location>
</feature>
<dbReference type="OrthoDB" id="5290825at2759"/>
<dbReference type="EMBL" id="KN847543">
    <property type="protein sequence ID" value="KIW03658.1"/>
    <property type="molecule type" value="Genomic_DNA"/>
</dbReference>
<feature type="transmembrane region" description="Helical" evidence="9">
    <location>
        <begin position="453"/>
        <end position="474"/>
    </location>
</feature>
<comment type="similarity">
    <text evidence="2 7">Belongs to the major facilitator superfamily. Sugar transporter (TC 2.A.1.1) family.</text>
</comment>
<dbReference type="InterPro" id="IPR005829">
    <property type="entry name" value="Sugar_transporter_CS"/>
</dbReference>
<organism evidence="11 12">
    <name type="scientific">Verruconis gallopava</name>
    <dbReference type="NCBI Taxonomy" id="253628"/>
    <lineage>
        <taxon>Eukaryota</taxon>
        <taxon>Fungi</taxon>
        <taxon>Dikarya</taxon>
        <taxon>Ascomycota</taxon>
        <taxon>Pezizomycotina</taxon>
        <taxon>Dothideomycetes</taxon>
        <taxon>Pleosporomycetidae</taxon>
        <taxon>Venturiales</taxon>
        <taxon>Sympoventuriaceae</taxon>
        <taxon>Verruconis</taxon>
    </lineage>
</organism>
<sequence>MADTSGTKPELHEEKTERRASVFDDDQRRRQSVQDLTNNVTGEIRNPLVGIPKEALLEDVELFANENGLTDILPLLRKGALLAQDPTNIDGLEDIDDAEREELHLEFTKRWRHPRMLYFTIILNSIAAAIQGWDQTGSNGANLTFQDQFGIPDSGAKCEAEGTCDKNSWIVGFINSVPYIAIAFFAGWISDPINHLIGRRKTIFIAAIFSLLAPIGSALTQHWGQLVACRILLGIGMGLKEVTVPVFSAEVAPANIRGGLVMTWQVWTAFGIFLGTCANLAVKDTGRISWRLQLGSAFIPAIPLVLGIMFTPESPRWLMQKKRYRKAYESFLRFRMTPIQAARDLYYAHALLRQEDILVAESGLAKNGNLFTRFVELATIPRVRRAAQASGIVMIGQQMCGINIIAFYSSTIFQKAGASVTGALLASWGFGLINFLFAWPAVYTIDTFGRRALLLFTFPNMCWTLLAAGFCFYIPSSNKAHLGLIAFFIYLFDAFYSPGEGPVPFTYSAEVFPLSHREVGMSWAVATNNFWASVLALTLPRMLRAFGNPGTFGFYAGLNFIAFWMIFLWLPETKQRTLEELDYVFAVPTRTHTKYQVTEVAPYWFKTTILRQKGLKEPQLYKFDNVEAPSANLLENEAAAAKKTSGEV</sequence>
<dbReference type="SUPFAM" id="SSF103473">
    <property type="entry name" value="MFS general substrate transporter"/>
    <property type="match status" value="1"/>
</dbReference>
<gene>
    <name evidence="11" type="ORF">PV09_04980</name>
</gene>
<dbReference type="NCBIfam" id="TIGR00879">
    <property type="entry name" value="SP"/>
    <property type="match status" value="1"/>
</dbReference>
<evidence type="ECO:0000256" key="1">
    <source>
        <dbReference type="ARBA" id="ARBA00004141"/>
    </source>
</evidence>
<dbReference type="InterPro" id="IPR050814">
    <property type="entry name" value="Myo-inositol_Transporter"/>
</dbReference>
<keyword evidence="4 9" id="KW-0812">Transmembrane</keyword>
<proteinExistence type="inferred from homology"/>
<accession>A0A0D2AA74</accession>
<feature type="transmembrane region" description="Helical" evidence="9">
    <location>
        <begin position="481"/>
        <end position="499"/>
    </location>
</feature>
<dbReference type="STRING" id="253628.A0A0D2AA74"/>
<dbReference type="PRINTS" id="PR00171">
    <property type="entry name" value="SUGRTRNSPORT"/>
</dbReference>
<evidence type="ECO:0000256" key="9">
    <source>
        <dbReference type="SAM" id="Phobius"/>
    </source>
</evidence>
<feature type="region of interest" description="Disordered" evidence="8">
    <location>
        <begin position="1"/>
        <end position="37"/>
    </location>
</feature>
<reference evidence="11 12" key="1">
    <citation type="submission" date="2015-01" db="EMBL/GenBank/DDBJ databases">
        <title>The Genome Sequence of Ochroconis gallopava CBS43764.</title>
        <authorList>
            <consortium name="The Broad Institute Genomics Platform"/>
            <person name="Cuomo C."/>
            <person name="de Hoog S."/>
            <person name="Gorbushina A."/>
            <person name="Stielow B."/>
            <person name="Teixiera M."/>
            <person name="Abouelleil A."/>
            <person name="Chapman S.B."/>
            <person name="Priest M."/>
            <person name="Young S.K."/>
            <person name="Wortman J."/>
            <person name="Nusbaum C."/>
            <person name="Birren B."/>
        </authorList>
    </citation>
    <scope>NUCLEOTIDE SEQUENCE [LARGE SCALE GENOMIC DNA]</scope>
    <source>
        <strain evidence="11 12">CBS 43764</strain>
    </source>
</reference>
<dbReference type="GO" id="GO:0016020">
    <property type="term" value="C:membrane"/>
    <property type="evidence" value="ECO:0007669"/>
    <property type="project" value="UniProtKB-SubCell"/>
</dbReference>
<dbReference type="Gene3D" id="1.20.1250.20">
    <property type="entry name" value="MFS general substrate transporter like domains"/>
    <property type="match status" value="1"/>
</dbReference>
<evidence type="ECO:0000256" key="4">
    <source>
        <dbReference type="ARBA" id="ARBA00022692"/>
    </source>
</evidence>
<evidence type="ECO:0000256" key="3">
    <source>
        <dbReference type="ARBA" id="ARBA00022448"/>
    </source>
</evidence>
<feature type="transmembrane region" description="Helical" evidence="9">
    <location>
        <begin position="202"/>
        <end position="223"/>
    </location>
</feature>
<feature type="transmembrane region" description="Helical" evidence="9">
    <location>
        <begin position="386"/>
        <end position="408"/>
    </location>
</feature>
<evidence type="ECO:0000313" key="12">
    <source>
        <dbReference type="Proteomes" id="UP000053259"/>
    </source>
</evidence>
<dbReference type="RefSeq" id="XP_016213527.1">
    <property type="nucleotide sequence ID" value="XM_016358426.1"/>
</dbReference>
<dbReference type="PROSITE" id="PS00217">
    <property type="entry name" value="SUGAR_TRANSPORT_2"/>
    <property type="match status" value="1"/>
</dbReference>
<feature type="transmembrane region" description="Helical" evidence="9">
    <location>
        <begin position="264"/>
        <end position="282"/>
    </location>
</feature>
<dbReference type="InterPro" id="IPR036259">
    <property type="entry name" value="MFS_trans_sf"/>
</dbReference>
<dbReference type="InterPro" id="IPR020846">
    <property type="entry name" value="MFS_dom"/>
</dbReference>
<dbReference type="AlphaFoldDB" id="A0A0D2AA74"/>
<evidence type="ECO:0000259" key="10">
    <source>
        <dbReference type="PROSITE" id="PS50850"/>
    </source>
</evidence>
<evidence type="ECO:0000313" key="11">
    <source>
        <dbReference type="EMBL" id="KIW03658.1"/>
    </source>
</evidence>
<evidence type="ECO:0000256" key="6">
    <source>
        <dbReference type="ARBA" id="ARBA00023136"/>
    </source>
</evidence>
<dbReference type="HOGENOM" id="CLU_001265_43_5_1"/>
<feature type="transmembrane region" description="Helical" evidence="9">
    <location>
        <begin position="294"/>
        <end position="312"/>
    </location>
</feature>
<dbReference type="Proteomes" id="UP000053259">
    <property type="component" value="Unassembled WGS sequence"/>
</dbReference>
<dbReference type="Pfam" id="PF00083">
    <property type="entry name" value="Sugar_tr"/>
    <property type="match status" value="1"/>
</dbReference>
<feature type="transmembrane region" description="Helical" evidence="9">
    <location>
        <begin position="169"/>
        <end position="190"/>
    </location>
</feature>
<evidence type="ECO:0000256" key="7">
    <source>
        <dbReference type="RuleBase" id="RU003346"/>
    </source>
</evidence>
<keyword evidence="12" id="KW-1185">Reference proteome</keyword>
<dbReference type="FunFam" id="1.20.1250.20:FF:000100">
    <property type="entry name" value="MFS sugar transporter, putative"/>
    <property type="match status" value="1"/>
</dbReference>
<keyword evidence="3 7" id="KW-0813">Transport</keyword>
<dbReference type="GO" id="GO:0015798">
    <property type="term" value="P:myo-inositol transport"/>
    <property type="evidence" value="ECO:0007669"/>
    <property type="project" value="UniProtKB-ARBA"/>
</dbReference>
<evidence type="ECO:0000256" key="2">
    <source>
        <dbReference type="ARBA" id="ARBA00010992"/>
    </source>
</evidence>
<keyword evidence="5 9" id="KW-1133">Transmembrane helix</keyword>
<feature type="compositionally biased region" description="Basic and acidic residues" evidence="8">
    <location>
        <begin position="9"/>
        <end position="29"/>
    </location>
</feature>